<gene>
    <name evidence="1" type="primary">EQTN</name>
</gene>
<accession>A0AC11DXL5</accession>
<reference evidence="1" key="2">
    <citation type="submission" date="2025-08" db="UniProtKB">
        <authorList>
            <consortium name="Ensembl"/>
        </authorList>
    </citation>
    <scope>IDENTIFICATION</scope>
</reference>
<evidence type="ECO:0000313" key="1">
    <source>
        <dbReference type="Ensembl" id="ENSOARP00020050808.1"/>
    </source>
</evidence>
<protein>
    <submittedName>
        <fullName evidence="1">Uncharacterized protein</fullName>
    </submittedName>
</protein>
<dbReference type="Ensembl" id="ENSOART00020013654.2">
    <property type="protein sequence ID" value="ENSOARP00020050808.1"/>
    <property type="gene ID" value="ENSOARG00020008847.2"/>
</dbReference>
<reference evidence="1" key="3">
    <citation type="submission" date="2025-09" db="UniProtKB">
        <authorList>
            <consortium name="Ensembl"/>
        </authorList>
    </citation>
    <scope>IDENTIFICATION</scope>
</reference>
<reference evidence="1" key="1">
    <citation type="submission" date="2020-11" db="EMBL/GenBank/DDBJ databases">
        <authorList>
            <person name="Davenport K.M."/>
            <person name="Bickhart D.M."/>
            <person name="Smith T.P.L."/>
            <person name="Murdoch B.M."/>
            <person name="Rosen B.D."/>
        </authorList>
    </citation>
    <scope>NUCLEOTIDE SEQUENCE [LARGE SCALE GENOMIC DNA]</scope>
    <source>
        <strain evidence="1">OAR_USU_Benz2616</strain>
    </source>
</reference>
<organism evidence="1">
    <name type="scientific">Ovis aries</name>
    <name type="common">Sheep</name>
    <dbReference type="NCBI Taxonomy" id="9940"/>
    <lineage>
        <taxon>Eukaryota</taxon>
        <taxon>Metazoa</taxon>
        <taxon>Chordata</taxon>
        <taxon>Craniata</taxon>
        <taxon>Vertebrata</taxon>
        <taxon>Euteleostomi</taxon>
        <taxon>Mammalia</taxon>
        <taxon>Eutheria</taxon>
        <taxon>Laurasiatheria</taxon>
        <taxon>Artiodactyla</taxon>
        <taxon>Ruminantia</taxon>
        <taxon>Pecora</taxon>
        <taxon>Bovidae</taxon>
        <taxon>Caprinae</taxon>
        <taxon>Ovis</taxon>
    </lineage>
</organism>
<proteinExistence type="predicted"/>
<name>A0AC11DXL5_SHEEP</name>
<sequence>MNFILFIFLSGVFTPEISGIDPPYEEHEMTPIPEQPVPEHPVAEHPMAEHPMTEHPMAEHPMAEHPMAEHPMTEHPMAEHPMTEQPMAEHPMAEHPHTMEEENKEHTPEKTGDSYKDVKQYVFTTQNPNGTQSEISVRATTDLNFSMRNYKLFNETTTTAPPEEVSHEEKGTQSPNEPAFWTMLAKAINATTSEDNQRDQFFQPIPNSDVNATWEDNTARAQEAKLKLMLGISLMTLFLFVVLLAICSAMLYKMKMMKYKQACQTGEYSVNPELATLSYFHPSEGVSDTSFSKSAESSTFWGTTSSELKKSDTRSKSRTTDVTSTASEENEESDIIQSEEPSEEPTDD</sequence>